<dbReference type="InterPro" id="IPR051044">
    <property type="entry name" value="MAG_DAG_Lipase"/>
</dbReference>
<dbReference type="PANTHER" id="PTHR11614">
    <property type="entry name" value="PHOSPHOLIPASE-RELATED"/>
    <property type="match status" value="1"/>
</dbReference>
<name>A8QWC7_9MOLU</name>
<dbReference type="SMR" id="A8QWC7"/>
<sequence>MFKLKKNLLLFNIFLFISLFLFVFIYKQKIYAYPLLNKVTTGIYTELKTVENAKANIIITHGIAESSKEYEKLTNYLNRSGYNVLLYDIRSHGQSRSDNNNIADIDSFHTFLDDLHLIVNCLKQENNLKIILLGHSLGGMINNCYVYKYNDIDGVINSGSPTKIIDSVINFINPENIQNMDNIPVGMNYEKLSRLPLTTEMKNCRTINFLTPNFIRNTMILSIQYFQEKMINELFQYPVPILLLHGGQDQIILPENSQELFDLIQNTNKKLKLYPLNYHNLFNDLDNEQVYQDVIEWLEQFNI</sequence>
<keyword evidence="1" id="KW-0472">Membrane</keyword>
<dbReference type="SUPFAM" id="SSF53474">
    <property type="entry name" value="alpha/beta-Hydrolases"/>
    <property type="match status" value="1"/>
</dbReference>
<dbReference type="AlphaFoldDB" id="A8QWC7"/>
<evidence type="ECO:0000313" key="3">
    <source>
        <dbReference type="EMBL" id="ABU55730.1"/>
    </source>
</evidence>
<dbReference type="ESTHER" id="9molu-a8qwc7">
    <property type="family name" value="Monoglyceridelipase_lysophospholip"/>
</dbReference>
<feature type="transmembrane region" description="Helical" evidence="1">
    <location>
        <begin position="7"/>
        <end position="26"/>
    </location>
</feature>
<protein>
    <submittedName>
        <fullName evidence="3">Putative lysophospholipase</fullName>
    </submittedName>
</protein>
<dbReference type="EMBL" id="EF200534">
    <property type="protein sequence ID" value="ABU55730.1"/>
    <property type="molecule type" value="Genomic_DNA"/>
</dbReference>
<proteinExistence type="predicted"/>
<reference evidence="3" key="1">
    <citation type="journal article" date="2007" name="DNA Cell Biol.">
        <title>Sequence-variable mosaics: composites of recurrent transposition characterizing the genomes of phylogenetically diverse phytoplasmas.</title>
        <authorList>
            <person name="Jomantiene R."/>
            <person name="Zhao Y."/>
            <person name="Davis R.E."/>
        </authorList>
    </citation>
    <scope>NUCLEOTIDE SEQUENCE</scope>
    <source>
        <strain evidence="3">MPY</strain>
    </source>
</reference>
<dbReference type="InterPro" id="IPR029058">
    <property type="entry name" value="AB_hydrolase_fold"/>
</dbReference>
<evidence type="ECO:0000256" key="1">
    <source>
        <dbReference type="SAM" id="Phobius"/>
    </source>
</evidence>
<keyword evidence="1" id="KW-0812">Transmembrane</keyword>
<organism evidence="3">
    <name type="scientific">Malaysian periwinkle yellows phytoplasma</name>
    <dbReference type="NCBI Taxonomy" id="437753"/>
    <lineage>
        <taxon>Bacteria</taxon>
        <taxon>Bacillati</taxon>
        <taxon>Mycoplasmatota</taxon>
        <taxon>Mollicutes</taxon>
        <taxon>Acholeplasmatales</taxon>
        <taxon>Acholeplasmataceae</taxon>
        <taxon>Candidatus Phytoplasma</taxon>
        <taxon>16SrI (Aster yellows group)</taxon>
    </lineage>
</organism>
<dbReference type="Gene3D" id="3.40.50.1820">
    <property type="entry name" value="alpha/beta hydrolase"/>
    <property type="match status" value="1"/>
</dbReference>
<keyword evidence="1" id="KW-1133">Transmembrane helix</keyword>
<feature type="domain" description="Serine aminopeptidase S33" evidence="2">
    <location>
        <begin position="52"/>
        <end position="286"/>
    </location>
</feature>
<dbReference type="InterPro" id="IPR022742">
    <property type="entry name" value="Hydrolase_4"/>
</dbReference>
<dbReference type="Pfam" id="PF12146">
    <property type="entry name" value="Hydrolase_4"/>
    <property type="match status" value="1"/>
</dbReference>
<evidence type="ECO:0000259" key="2">
    <source>
        <dbReference type="Pfam" id="PF12146"/>
    </source>
</evidence>
<accession>A8QWC7</accession>